<protein>
    <recommendedName>
        <fullName evidence="4">CCHC-type domain-containing protein</fullName>
    </recommendedName>
</protein>
<dbReference type="AlphaFoldDB" id="A0A8R1IG53"/>
<accession>A0A8R1IG53</accession>
<evidence type="ECO:0000256" key="1">
    <source>
        <dbReference type="SAM" id="MobiDB-lite"/>
    </source>
</evidence>
<feature type="compositionally biased region" description="Basic and acidic residues" evidence="1">
    <location>
        <begin position="231"/>
        <end position="248"/>
    </location>
</feature>
<dbReference type="EnsemblMetazoa" id="CJA35488.1">
    <property type="protein sequence ID" value="CJA35488.1"/>
    <property type="gene ID" value="WBGene00211335"/>
</dbReference>
<feature type="compositionally biased region" description="Basic and acidic residues" evidence="1">
    <location>
        <begin position="202"/>
        <end position="224"/>
    </location>
</feature>
<dbReference type="OMA" id="CNDDWRT"/>
<dbReference type="Proteomes" id="UP000005237">
    <property type="component" value="Unassembled WGS sequence"/>
</dbReference>
<dbReference type="InterPro" id="IPR005312">
    <property type="entry name" value="DUF1759"/>
</dbReference>
<dbReference type="PANTHER" id="PTHR47331">
    <property type="entry name" value="PHD-TYPE DOMAIN-CONTAINING PROTEIN"/>
    <property type="match status" value="1"/>
</dbReference>
<evidence type="ECO:0008006" key="4">
    <source>
        <dbReference type="Google" id="ProtNLM"/>
    </source>
</evidence>
<reference evidence="2" key="2">
    <citation type="submission" date="2022-06" db="UniProtKB">
        <authorList>
            <consortium name="EnsemblMetazoa"/>
        </authorList>
    </citation>
    <scope>IDENTIFICATION</scope>
    <source>
        <strain evidence="2">DF5081</strain>
    </source>
</reference>
<feature type="compositionally biased region" description="Basic and acidic residues" evidence="1">
    <location>
        <begin position="256"/>
        <end position="270"/>
    </location>
</feature>
<evidence type="ECO:0000313" key="3">
    <source>
        <dbReference type="Proteomes" id="UP000005237"/>
    </source>
</evidence>
<feature type="compositionally biased region" description="Polar residues" evidence="1">
    <location>
        <begin position="158"/>
        <end position="171"/>
    </location>
</feature>
<evidence type="ECO:0000313" key="2">
    <source>
        <dbReference type="EnsemblMetazoa" id="CJA35488.1"/>
    </source>
</evidence>
<keyword evidence="3" id="KW-1185">Reference proteome</keyword>
<reference evidence="3" key="1">
    <citation type="submission" date="2010-08" db="EMBL/GenBank/DDBJ databases">
        <authorList>
            <consortium name="Caenorhabditis japonica Sequencing Consortium"/>
            <person name="Wilson R.K."/>
        </authorList>
    </citation>
    <scope>NUCLEOTIDE SEQUENCE [LARGE SCALE GENOMIC DNA]</scope>
    <source>
        <strain evidence="3">DF5081</strain>
    </source>
</reference>
<name>A0A8R1IG53_CAEJA</name>
<organism evidence="2 3">
    <name type="scientific">Caenorhabditis japonica</name>
    <dbReference type="NCBI Taxonomy" id="281687"/>
    <lineage>
        <taxon>Eukaryota</taxon>
        <taxon>Metazoa</taxon>
        <taxon>Ecdysozoa</taxon>
        <taxon>Nematoda</taxon>
        <taxon>Chromadorea</taxon>
        <taxon>Rhabditida</taxon>
        <taxon>Rhabditina</taxon>
        <taxon>Rhabditomorpha</taxon>
        <taxon>Rhabditoidea</taxon>
        <taxon>Rhabditidae</taxon>
        <taxon>Peloderinae</taxon>
        <taxon>Caenorhabditis</taxon>
    </lineage>
</organism>
<feature type="region of interest" description="Disordered" evidence="1">
    <location>
        <begin position="202"/>
        <end position="297"/>
    </location>
</feature>
<feature type="compositionally biased region" description="Polar residues" evidence="1">
    <location>
        <begin position="280"/>
        <end position="290"/>
    </location>
</feature>
<feature type="region of interest" description="Disordered" evidence="1">
    <location>
        <begin position="157"/>
        <end position="182"/>
    </location>
</feature>
<proteinExistence type="predicted"/>
<sequence length="646" mass="74946">MRILNENLRSQKQRITGFAKKATECFTTGQETLINIVAGLKEKHALAEDIVRQQAEVEGCLDTLQSINEWIEEELQLDREDPELPDRTEHYRAVLKAYTEEKEYPEWIKKLEYMNTQLKALIDSMIGVEAQAPSPRSERFGEHFIYEEQGDLNDHESVASNTDQEQLNLSRNARPAEQHGQSLHEELLRVKLAAVEQQQENLKKEKDEFEKQKAREKAELDKQKANLVQLKARELKTEDSGTDNEQRSKSRKSRAQHRDQNQYRSNEKKKGERKIKASIPFTSDDSQFGASSDDYGTDHEASVYDTAKESHSGRAKSRSYQQRPRVKLVELPKYDGKNKMFYGEWKIMFMECYGNNAELSTMTKFIQLKASTEGEARDLLTGLTLHKENYQLAWKILDRNYLEKIRPKEELNVKFLSTEIHQTNFTKMKADISKLTAIVYDMKNRGVDVDSALIYMAIINKLPSEIGEKLAVKTQRKNFDGDFDTFIDWVDTIINSKIIVQRKRALESGRGVKDFELSDQEANITEQKYGKEISDKARKGFREEGDHPRSNGHELKCMFHKEGEKNKHAFWKCTKTPEEKLNIAKANNLCFICFKRNHQSRNCRLRHKLKCRNCNKSHNTVIHEATRNQVEEWGTSPTATKTTKSH</sequence>
<dbReference type="PANTHER" id="PTHR47331:SF1">
    <property type="entry name" value="GAG-LIKE PROTEIN"/>
    <property type="match status" value="1"/>
</dbReference>
<dbReference type="Pfam" id="PF03564">
    <property type="entry name" value="DUF1759"/>
    <property type="match status" value="1"/>
</dbReference>